<feature type="compositionally biased region" description="Low complexity" evidence="2">
    <location>
        <begin position="293"/>
        <end position="304"/>
    </location>
</feature>
<feature type="compositionally biased region" description="Polar residues" evidence="2">
    <location>
        <begin position="751"/>
        <end position="768"/>
    </location>
</feature>
<evidence type="ECO:0000256" key="2">
    <source>
        <dbReference type="SAM" id="MobiDB-lite"/>
    </source>
</evidence>
<feature type="compositionally biased region" description="Polar residues" evidence="2">
    <location>
        <begin position="692"/>
        <end position="714"/>
    </location>
</feature>
<feature type="compositionally biased region" description="Polar residues" evidence="2">
    <location>
        <begin position="633"/>
        <end position="648"/>
    </location>
</feature>
<feature type="region of interest" description="Disordered" evidence="2">
    <location>
        <begin position="261"/>
        <end position="323"/>
    </location>
</feature>
<feature type="compositionally biased region" description="Polar residues" evidence="2">
    <location>
        <begin position="827"/>
        <end position="871"/>
    </location>
</feature>
<gene>
    <name evidence="5" type="ORF">BCR36DRAFT_286521</name>
</gene>
<dbReference type="SUPFAM" id="SSF50044">
    <property type="entry name" value="SH3-domain"/>
    <property type="match status" value="1"/>
</dbReference>
<dbReference type="OrthoDB" id="2160888at2759"/>
<protein>
    <recommendedName>
        <fullName evidence="4">SH3 domain-containing protein</fullName>
    </recommendedName>
</protein>
<feature type="region of interest" description="Disordered" evidence="2">
    <location>
        <begin position="541"/>
        <end position="648"/>
    </location>
</feature>
<evidence type="ECO:0000259" key="4">
    <source>
        <dbReference type="SMART" id="SM00326"/>
    </source>
</evidence>
<sequence length="1102" mass="123973">MEITDNNKNTAHDFDINNYVKNENNKHYNIALNFDVIQKLHQVKTNISVNNTNANTNANTNINTNNNTNINTNTNANNNTSIINKDIPSTSRTGSSYASYIVGVSLTLGLLIFILSTATILSYIQKRKHRKFLELKEKERRIKLGQSVQSLKSTNDVLNLLSDTTKSEINTHPFSDDKNVPLFQIGIYPNYSYKDLEKKFKPKSEKDISTLFEEYNNPPKSNTQHSFTNNSNVASFFKNSRLYSQTLPSVNDVTEMNISNSHGMGYTHGSSNGIPSGSSTLHHSQNYSGRHNSSPSYSQTQSESCTESMDESYDECVTGDPDKSVSLSQSIFTALKQKHSLRESYKTKIGMDLMNISYNKNESFSHDPSDISRFSAIEEDSEPLPYYSLDMSESENYNTEISDSMDEIGDLTMQTMTSRYSRAKTDDMNTSFSPSFIIASEKVMNDNTDSILKDINNQSYFDNPSKKQSFPTVSVLNTTTEGINFSKKPSPYVSINNFNDRLKTKQSNESLSTTISSISNVRSLYNLAPSIYDNYSLDEDSTDMEEENHENSNLRNNSSAIKNSNNMTTSGNPIQSTPIQRNSSSNNLLSSPQQIIKSSYSYNNNTNNYSNNNNNNNSSYINSPPNEIRNEHLSGNNYPNTSSKQSIISPHLSERHNSYLENNNINNTHPSMASEKNELPNHCTSNEHHSRNYLSSSSRIINKTNKSSHGNGSTVEDKNDKNKSNQSTSEIKRTSYNNMLLEIHKIEKENVINSESTGESTDVDSSFQNNSHYNHNLSHSMSLYNSIQEKSQHLHSQSIRIPTKDDAYSYNSNQHNHPSSLNHSSSFINTKQNESMISNKNGLSSNSYHQNSHQYPTYSSQNSLTPSLPSKNCNESYIKSESFIPSPVSNTQTENENNDCQEDDEASESFTTSTYSNSQSISKSDIFLLNSPTLKTAIKKKISSRKKSDERIGNRYHYPALCQKSFKAQCTYMPKNSKKVPINYGDIIKIFQIYDDGWAYGRVESMKDYSFKEGLFPVIEMIEQGGLKEIYPQETSHVSTKSNHSNHSITEDENPNPNPSVHPTPNQNPIVIPSLSSPSLHEDSISKRPSKTSSPKTISTTT</sequence>
<evidence type="ECO:0000313" key="5">
    <source>
        <dbReference type="EMBL" id="ORX52641.1"/>
    </source>
</evidence>
<feature type="compositionally biased region" description="Basic and acidic residues" evidence="2">
    <location>
        <begin position="675"/>
        <end position="690"/>
    </location>
</feature>
<keyword evidence="3" id="KW-0472">Membrane</keyword>
<dbReference type="CDD" id="cd00174">
    <property type="entry name" value="SH3"/>
    <property type="match status" value="1"/>
</dbReference>
<feature type="domain" description="SH3" evidence="4">
    <location>
        <begin position="964"/>
        <end position="1025"/>
    </location>
</feature>
<keyword evidence="1" id="KW-0728">SH3 domain</keyword>
<keyword evidence="3" id="KW-1133">Transmembrane helix</keyword>
<feature type="transmembrane region" description="Helical" evidence="3">
    <location>
        <begin position="97"/>
        <end position="124"/>
    </location>
</feature>
<feature type="compositionally biased region" description="Low complexity" evidence="2">
    <location>
        <begin position="582"/>
        <end position="591"/>
    </location>
</feature>
<dbReference type="InterPro" id="IPR001452">
    <property type="entry name" value="SH3_domain"/>
</dbReference>
<feature type="region of interest" description="Disordered" evidence="2">
    <location>
        <begin position="884"/>
        <end position="916"/>
    </location>
</feature>
<evidence type="ECO:0000313" key="6">
    <source>
        <dbReference type="Proteomes" id="UP000193719"/>
    </source>
</evidence>
<dbReference type="Proteomes" id="UP000193719">
    <property type="component" value="Unassembled WGS sequence"/>
</dbReference>
<organism evidence="5 6">
    <name type="scientific">Piromyces finnis</name>
    <dbReference type="NCBI Taxonomy" id="1754191"/>
    <lineage>
        <taxon>Eukaryota</taxon>
        <taxon>Fungi</taxon>
        <taxon>Fungi incertae sedis</taxon>
        <taxon>Chytridiomycota</taxon>
        <taxon>Chytridiomycota incertae sedis</taxon>
        <taxon>Neocallimastigomycetes</taxon>
        <taxon>Neocallimastigales</taxon>
        <taxon>Neocallimastigaceae</taxon>
        <taxon>Piromyces</taxon>
    </lineage>
</organism>
<feature type="compositionally biased region" description="Low complexity" evidence="2">
    <location>
        <begin position="1091"/>
        <end position="1102"/>
    </location>
</feature>
<feature type="region of interest" description="Disordered" evidence="2">
    <location>
        <begin position="660"/>
        <end position="735"/>
    </location>
</feature>
<keyword evidence="3" id="KW-0812">Transmembrane</keyword>
<feature type="compositionally biased region" description="Low complexity" evidence="2">
    <location>
        <begin position="598"/>
        <end position="623"/>
    </location>
</feature>
<feature type="region of interest" description="Disordered" evidence="2">
    <location>
        <begin position="806"/>
        <end position="871"/>
    </location>
</feature>
<feature type="compositionally biased region" description="Acidic residues" evidence="2">
    <location>
        <begin position="896"/>
        <end position="907"/>
    </location>
</feature>
<feature type="non-terminal residue" evidence="5">
    <location>
        <position position="1102"/>
    </location>
</feature>
<dbReference type="Gene3D" id="2.30.30.40">
    <property type="entry name" value="SH3 Domains"/>
    <property type="match status" value="1"/>
</dbReference>
<evidence type="ECO:0000256" key="1">
    <source>
        <dbReference type="ARBA" id="ARBA00022443"/>
    </source>
</evidence>
<reference evidence="5 6" key="1">
    <citation type="submission" date="2016-08" db="EMBL/GenBank/DDBJ databases">
        <title>Genomes of anaerobic fungi encode conserved fungal cellulosomes for biomass hydrolysis.</title>
        <authorList>
            <consortium name="DOE Joint Genome Institute"/>
            <person name="Haitjema C.H."/>
            <person name="Gilmore S.P."/>
            <person name="Henske J.K."/>
            <person name="Solomon K.V."/>
            <person name="De Groot R."/>
            <person name="Kuo A."/>
            <person name="Mondo S.J."/>
            <person name="Salamov A.A."/>
            <person name="Labutti K."/>
            <person name="Zhao Z."/>
            <person name="Chiniquy J."/>
            <person name="Barry K."/>
            <person name="Brewer H.M."/>
            <person name="Purvine S.O."/>
            <person name="Wright A.T."/>
            <person name="Boxma B."/>
            <person name="Van Alen T."/>
            <person name="Hackstein J.H."/>
            <person name="Baker S.E."/>
            <person name="Grigoriev I.V."/>
            <person name="O'Malley M.A."/>
        </authorList>
    </citation>
    <scope>NUCLEOTIDE SEQUENCE [LARGE SCALE GENOMIC DNA]</scope>
    <source>
        <strain evidence="6">finn</strain>
    </source>
</reference>
<name>A0A1Y1VDK5_9FUNG</name>
<feature type="compositionally biased region" description="Polar residues" evidence="2">
    <location>
        <begin position="660"/>
        <end position="671"/>
    </location>
</feature>
<accession>A0A1Y1VDK5</accession>
<feature type="compositionally biased region" description="Polar residues" evidence="2">
    <location>
        <begin position="261"/>
        <end position="292"/>
    </location>
</feature>
<keyword evidence="6" id="KW-1185">Reference proteome</keyword>
<feature type="compositionally biased region" description="Polar residues" evidence="2">
    <location>
        <begin position="1035"/>
        <end position="1048"/>
    </location>
</feature>
<feature type="compositionally biased region" description="Polar residues" evidence="2">
    <location>
        <begin position="551"/>
        <end position="581"/>
    </location>
</feature>
<feature type="compositionally biased region" description="Low complexity" evidence="2">
    <location>
        <begin position="811"/>
        <end position="826"/>
    </location>
</feature>
<feature type="region of interest" description="Disordered" evidence="2">
    <location>
        <begin position="1035"/>
        <end position="1102"/>
    </location>
</feature>
<comment type="caution">
    <text evidence="5">The sequence shown here is derived from an EMBL/GenBank/DDBJ whole genome shotgun (WGS) entry which is preliminary data.</text>
</comment>
<proteinExistence type="predicted"/>
<dbReference type="InterPro" id="IPR036028">
    <property type="entry name" value="SH3-like_dom_sf"/>
</dbReference>
<dbReference type="AlphaFoldDB" id="A0A1Y1VDK5"/>
<evidence type="ECO:0000256" key="3">
    <source>
        <dbReference type="SAM" id="Phobius"/>
    </source>
</evidence>
<feature type="compositionally biased region" description="Polar residues" evidence="2">
    <location>
        <begin position="724"/>
        <end position="735"/>
    </location>
</feature>
<dbReference type="SMART" id="SM00326">
    <property type="entry name" value="SH3"/>
    <property type="match status" value="1"/>
</dbReference>
<dbReference type="EMBL" id="MCFH01000015">
    <property type="protein sequence ID" value="ORX52641.1"/>
    <property type="molecule type" value="Genomic_DNA"/>
</dbReference>
<feature type="region of interest" description="Disordered" evidence="2">
    <location>
        <begin position="751"/>
        <end position="774"/>
    </location>
</feature>
<reference evidence="5 6" key="2">
    <citation type="submission" date="2016-08" db="EMBL/GenBank/DDBJ databases">
        <title>Pervasive Adenine N6-methylation of Active Genes in Fungi.</title>
        <authorList>
            <consortium name="DOE Joint Genome Institute"/>
            <person name="Mondo S.J."/>
            <person name="Dannebaum R.O."/>
            <person name="Kuo R.C."/>
            <person name="Labutti K."/>
            <person name="Haridas S."/>
            <person name="Kuo A."/>
            <person name="Salamov A."/>
            <person name="Ahrendt S.R."/>
            <person name="Lipzen A."/>
            <person name="Sullivan W."/>
            <person name="Andreopoulos W.B."/>
            <person name="Clum A."/>
            <person name="Lindquist E."/>
            <person name="Daum C."/>
            <person name="Ramamoorthy G.K."/>
            <person name="Gryganskyi A."/>
            <person name="Culley D."/>
            <person name="Magnuson J.K."/>
            <person name="James T.Y."/>
            <person name="O'Malley M.A."/>
            <person name="Stajich J.E."/>
            <person name="Spatafora J.W."/>
            <person name="Visel A."/>
            <person name="Grigoriev I.V."/>
        </authorList>
    </citation>
    <scope>NUCLEOTIDE SEQUENCE [LARGE SCALE GENOMIC DNA]</scope>
    <source>
        <strain evidence="6">finn</strain>
    </source>
</reference>